<protein>
    <recommendedName>
        <fullName evidence="4">Putative HNH nuclease YajD</fullName>
    </recommendedName>
</protein>
<evidence type="ECO:0000259" key="6">
    <source>
        <dbReference type="SMART" id="SM00746"/>
    </source>
</evidence>
<dbReference type="GO" id="GO:0004519">
    <property type="term" value="F:endonuclease activity"/>
    <property type="evidence" value="ECO:0007669"/>
    <property type="project" value="InterPro"/>
</dbReference>
<dbReference type="Proteomes" id="UP000185746">
    <property type="component" value="Chromosome"/>
</dbReference>
<proteinExistence type="inferred from homology"/>
<keyword evidence="2" id="KW-0378">Hydrolase</keyword>
<dbReference type="PANTHER" id="PTHR41286">
    <property type="entry name" value="HNH NUCLEASE YAJD-RELATED"/>
    <property type="match status" value="1"/>
</dbReference>
<keyword evidence="8" id="KW-1185">Reference proteome</keyword>
<dbReference type="PANTHER" id="PTHR41286:SF1">
    <property type="entry name" value="HNH NUCLEASE YAJD-RELATED"/>
    <property type="match status" value="1"/>
</dbReference>
<feature type="domain" description="TRASH" evidence="6">
    <location>
        <begin position="95"/>
        <end position="126"/>
    </location>
</feature>
<comment type="similarity">
    <text evidence="3">Belongs to the HNH nuclease family.</text>
</comment>
<organism evidence="7 8">
    <name type="scientific">Sporosarcina ureilytica</name>
    <dbReference type="NCBI Taxonomy" id="298596"/>
    <lineage>
        <taxon>Bacteria</taxon>
        <taxon>Bacillati</taxon>
        <taxon>Bacillota</taxon>
        <taxon>Bacilli</taxon>
        <taxon>Bacillales</taxon>
        <taxon>Caryophanaceae</taxon>
        <taxon>Sporosarcina</taxon>
    </lineage>
</organism>
<dbReference type="GO" id="GO:0016787">
    <property type="term" value="F:hydrolase activity"/>
    <property type="evidence" value="ECO:0007669"/>
    <property type="project" value="UniProtKB-KW"/>
</dbReference>
<reference evidence="7 8" key="1">
    <citation type="submission" date="2016-09" db="EMBL/GenBank/DDBJ databases">
        <title>Complete genome sequence of the Lysinibacillus sphaericus LMG 22257, a specie of Bacillus with ureolytic activity that can effectively biodeposit calcium carbonate.</title>
        <authorList>
            <person name="Yan W."/>
        </authorList>
    </citation>
    <scope>NUCLEOTIDE SEQUENCE [LARGE SCALE GENOMIC DNA]</scope>
    <source>
        <strain evidence="7 8">LMG 22257</strain>
    </source>
</reference>
<dbReference type="EMBL" id="CP017560">
    <property type="protein sequence ID" value="AOV07831.1"/>
    <property type="molecule type" value="Genomic_DNA"/>
</dbReference>
<dbReference type="SMART" id="SM00746">
    <property type="entry name" value="TRASH"/>
    <property type="match status" value="4"/>
</dbReference>
<evidence type="ECO:0000259" key="5">
    <source>
        <dbReference type="SMART" id="SM00507"/>
    </source>
</evidence>
<keyword evidence="1" id="KW-0540">Nuclease</keyword>
<dbReference type="InterPro" id="IPR002711">
    <property type="entry name" value="HNH"/>
</dbReference>
<evidence type="ECO:0000313" key="8">
    <source>
        <dbReference type="Proteomes" id="UP000185746"/>
    </source>
</evidence>
<feature type="domain" description="TRASH" evidence="6">
    <location>
        <begin position="47"/>
        <end position="81"/>
    </location>
</feature>
<evidence type="ECO:0000256" key="1">
    <source>
        <dbReference type="ARBA" id="ARBA00022722"/>
    </source>
</evidence>
<dbReference type="KEGG" id="surl:BI350_09990"/>
<evidence type="ECO:0000256" key="3">
    <source>
        <dbReference type="ARBA" id="ARBA00038412"/>
    </source>
</evidence>
<name>A0A1D8JGK2_9BACL</name>
<dbReference type="AlphaFoldDB" id="A0A1D8JGK2"/>
<dbReference type="CDD" id="cd00085">
    <property type="entry name" value="HNHc"/>
    <property type="match status" value="1"/>
</dbReference>
<evidence type="ECO:0000256" key="4">
    <source>
        <dbReference type="ARBA" id="ARBA00040194"/>
    </source>
</evidence>
<feature type="domain" description="HNH nuclease" evidence="5">
    <location>
        <begin position="196"/>
        <end position="255"/>
    </location>
</feature>
<dbReference type="Gene3D" id="1.10.30.50">
    <property type="match status" value="1"/>
</dbReference>
<dbReference type="SMART" id="SM00507">
    <property type="entry name" value="HNHc"/>
    <property type="match status" value="1"/>
</dbReference>
<evidence type="ECO:0000313" key="7">
    <source>
        <dbReference type="EMBL" id="AOV07831.1"/>
    </source>
</evidence>
<gene>
    <name evidence="7" type="ORF">BI350_09990</name>
</gene>
<feature type="domain" description="TRASH" evidence="6">
    <location>
        <begin position="2"/>
        <end position="32"/>
    </location>
</feature>
<dbReference type="Pfam" id="PF01844">
    <property type="entry name" value="HNH"/>
    <property type="match status" value="1"/>
</dbReference>
<accession>A0A1D8JGK2</accession>
<dbReference type="GO" id="GO:0008270">
    <property type="term" value="F:zinc ion binding"/>
    <property type="evidence" value="ECO:0007669"/>
    <property type="project" value="InterPro"/>
</dbReference>
<dbReference type="GO" id="GO:0003676">
    <property type="term" value="F:nucleic acid binding"/>
    <property type="evidence" value="ECO:0007669"/>
    <property type="project" value="InterPro"/>
</dbReference>
<feature type="domain" description="TRASH" evidence="6">
    <location>
        <begin position="139"/>
        <end position="171"/>
    </location>
</feature>
<dbReference type="InterPro" id="IPR003615">
    <property type="entry name" value="HNH_nuc"/>
</dbReference>
<evidence type="ECO:0000256" key="2">
    <source>
        <dbReference type="ARBA" id="ARBA00022801"/>
    </source>
</evidence>
<dbReference type="InterPro" id="IPR011017">
    <property type="entry name" value="TRASH_dom"/>
</dbReference>
<dbReference type="GO" id="GO:0005829">
    <property type="term" value="C:cytosol"/>
    <property type="evidence" value="ECO:0007669"/>
    <property type="project" value="TreeGrafter"/>
</dbReference>
<sequence length="274" mass="31636">MNCSIVIKVKPSHYERKKYCSRKCKGEFQSRDLLFNQHLSKKQEVACSYCGKMILRKNCDIKKFVNLFCNRECNTLFKREIKTPGPPKVRITLHCQECNTPFEVIRSRQNAKFCSKNCLGKANGRRAKQELTKQVMVECSYCKKKFQKKPSVVRTLNFCTVNCMGTYYSEKQLFSGENSGTWNGGKIAYYGPNWLAQRRAARERDEFTCQKCGIGESQYGRELSVHHIIPFVIINDYLVANELSNLLSVCEPCHRIIHSGDNHPSKFKSIDDIV</sequence>